<evidence type="ECO:0000313" key="2">
    <source>
        <dbReference type="Proteomes" id="UP000250831"/>
    </source>
</evidence>
<dbReference type="RefSeq" id="WP_108631851.1">
    <property type="nucleotide sequence ID" value="NZ_QCXX01000001.1"/>
</dbReference>
<reference evidence="1 2" key="1">
    <citation type="submission" date="2018-04" db="EMBL/GenBank/DDBJ databases">
        <title>Sphingobacterium sp. M46 Genome.</title>
        <authorList>
            <person name="Cheng J."/>
            <person name="Li Y."/>
        </authorList>
    </citation>
    <scope>NUCLEOTIDE SEQUENCE [LARGE SCALE GENOMIC DNA]</scope>
    <source>
        <strain evidence="1 2">M46</strain>
    </source>
</reference>
<evidence type="ECO:0008006" key="3">
    <source>
        <dbReference type="Google" id="ProtNLM"/>
    </source>
</evidence>
<accession>A0A363NXR9</accession>
<organism evidence="1 2">
    <name type="scientific">Sphingobacterium athyrii</name>
    <dbReference type="NCBI Taxonomy" id="2152717"/>
    <lineage>
        <taxon>Bacteria</taxon>
        <taxon>Pseudomonadati</taxon>
        <taxon>Bacteroidota</taxon>
        <taxon>Sphingobacteriia</taxon>
        <taxon>Sphingobacteriales</taxon>
        <taxon>Sphingobacteriaceae</taxon>
        <taxon>Sphingobacterium</taxon>
    </lineage>
</organism>
<dbReference type="Proteomes" id="UP000250831">
    <property type="component" value="Unassembled WGS sequence"/>
</dbReference>
<name>A0A363NXR9_9SPHI</name>
<dbReference type="EMBL" id="QCXX01000001">
    <property type="protein sequence ID" value="PUV25530.1"/>
    <property type="molecule type" value="Genomic_DNA"/>
</dbReference>
<protein>
    <recommendedName>
        <fullName evidence="3">Carboxypeptidase-like regulatory domain-containing protein</fullName>
    </recommendedName>
</protein>
<proteinExistence type="predicted"/>
<sequence>MPKILFLLSFFFSCNILFAQIRIIDSLSGEPVPLVNIYTEDGTLLGVADTKGEIALDSLRKNANSVLILQHISYNNYQETIGSLRKEKLVKLIPRSIKIDEIAIADKSKYDYLILKGYFRNTTFFNKRARYFYDGIIAYYIPLKDKKGKVYHRVLDYRIFEDSLTTRNFKEVMGNFWSWNPHVMRMKAQSVVNDLPSKFVLVQDKERKLIRTGNLNTGYIQKTTRGDVQVYFDIIPPNSQKEVSFFKLKGQQYTGVTMENYTETNLDKPEPSKLVSKVMMNVGAIKRGRKSEFVPFDFLSEFYTQERKFITKEEFKSVKKELTSGIWLDLKSRYANKFWLDNPKFGIPQLNPFIEKKFGKELLELK</sequence>
<dbReference type="AlphaFoldDB" id="A0A363NXR9"/>
<comment type="caution">
    <text evidence="1">The sequence shown here is derived from an EMBL/GenBank/DDBJ whole genome shotgun (WGS) entry which is preliminary data.</text>
</comment>
<gene>
    <name evidence="1" type="ORF">DCO56_00610</name>
</gene>
<evidence type="ECO:0000313" key="1">
    <source>
        <dbReference type="EMBL" id="PUV25530.1"/>
    </source>
</evidence>
<dbReference type="OrthoDB" id="1078909at2"/>
<keyword evidence="2" id="KW-1185">Reference proteome</keyword>